<gene>
    <name evidence="1" type="ORF">O0236_010035</name>
</gene>
<organism evidence="1 2">
    <name type="scientific">Lentilactobacillus terminaliae</name>
    <dbReference type="NCBI Taxonomy" id="3003483"/>
    <lineage>
        <taxon>Bacteria</taxon>
        <taxon>Bacillati</taxon>
        <taxon>Bacillota</taxon>
        <taxon>Bacilli</taxon>
        <taxon>Lactobacillales</taxon>
        <taxon>Lactobacillaceae</taxon>
        <taxon>Lentilactobacillus</taxon>
    </lineage>
</organism>
<evidence type="ECO:0000313" key="2">
    <source>
        <dbReference type="Proteomes" id="UP001149860"/>
    </source>
</evidence>
<protein>
    <submittedName>
        <fullName evidence="1">Ig-like domain-containing protein</fullName>
    </submittedName>
</protein>
<reference evidence="1" key="1">
    <citation type="submission" date="2024-08" db="EMBL/GenBank/DDBJ databases">
        <title>Lentilactobacillus sp. nov., isolated from tree bark.</title>
        <authorList>
            <person name="Phuengjayaem S."/>
            <person name="Tanasupawat S."/>
        </authorList>
    </citation>
    <scope>NUCLEOTIDE SEQUENCE</scope>
    <source>
        <strain evidence="1">SPB1-3</strain>
    </source>
</reference>
<proteinExistence type="predicted"/>
<name>A0ACD5DEA3_9LACO</name>
<accession>A0ACD5DEA3</accession>
<sequence length="252" mass="27466">MKKSKVLVFAVALFALLFGAKAVSANSLTLNVDNVYTSSTSITGDATKGVSVIVRDANKNVLAQSAADSVNGKFQVNLSTRLKANQKVYVYARQNGNSYFYRVITVKPVNSKVNVANTAATATKKNSTKSGSKTAAATKGLTINTPTGTWKSGNNSGYTVVTKFSQATGLNQALYYNGKFVKKLINYAKYDVDANGSFWKITYTQRGQKKSQAMYLRFTSNNTFWIVNSANKATKVKFGNAPVHYYKFALQK</sequence>
<dbReference type="EMBL" id="CP168151">
    <property type="protein sequence ID" value="XFD39717.1"/>
    <property type="molecule type" value="Genomic_DNA"/>
</dbReference>
<dbReference type="Proteomes" id="UP001149860">
    <property type="component" value="Chromosome"/>
</dbReference>
<evidence type="ECO:0000313" key="1">
    <source>
        <dbReference type="EMBL" id="XFD39717.1"/>
    </source>
</evidence>
<keyword evidence="2" id="KW-1185">Reference proteome</keyword>